<dbReference type="Proteomes" id="UP000736335">
    <property type="component" value="Unassembled WGS sequence"/>
</dbReference>
<reference evidence="1" key="2">
    <citation type="submission" date="2020-11" db="EMBL/GenBank/DDBJ databases">
        <authorList>
            <consortium name="DOE Joint Genome Institute"/>
            <person name="Kuo A."/>
            <person name="Miyauchi S."/>
            <person name="Kiss E."/>
            <person name="Drula E."/>
            <person name="Kohler A."/>
            <person name="Sanchez-Garcia M."/>
            <person name="Andreopoulos B."/>
            <person name="Barry K.W."/>
            <person name="Bonito G."/>
            <person name="Buee M."/>
            <person name="Carver A."/>
            <person name="Chen C."/>
            <person name="Cichocki N."/>
            <person name="Clum A."/>
            <person name="Culley D."/>
            <person name="Crous P.W."/>
            <person name="Fauchery L."/>
            <person name="Girlanda M."/>
            <person name="Hayes R."/>
            <person name="Keri Z."/>
            <person name="Labutti K."/>
            <person name="Lipzen A."/>
            <person name="Lombard V."/>
            <person name="Magnuson J."/>
            <person name="Maillard F."/>
            <person name="Morin E."/>
            <person name="Murat C."/>
            <person name="Nolan M."/>
            <person name="Ohm R."/>
            <person name="Pangilinan J."/>
            <person name="Pereira M."/>
            <person name="Perotto S."/>
            <person name="Peter M."/>
            <person name="Riley R."/>
            <person name="Sitrit Y."/>
            <person name="Stielow B."/>
            <person name="Szollosi G."/>
            <person name="Zifcakova L."/>
            <person name="Stursova M."/>
            <person name="Spatafora J.W."/>
            <person name="Tedersoo L."/>
            <person name="Vaario L.-M."/>
            <person name="Yamada A."/>
            <person name="Yan M."/>
            <person name="Wang P."/>
            <person name="Xu J."/>
            <person name="Bruns T."/>
            <person name="Baldrian P."/>
            <person name="Vilgalys R."/>
            <person name="Henrissat B."/>
            <person name="Grigoriev I.V."/>
            <person name="Hibbett D."/>
            <person name="Nagy L.G."/>
            <person name="Martin F.M."/>
        </authorList>
    </citation>
    <scope>NUCLEOTIDE SEQUENCE</scope>
    <source>
        <strain evidence="1">UH-Tt-Lm1</strain>
    </source>
</reference>
<sequence length="483" mass="54753">MDCFTVIEDAHFLQDHFLQDQCLEDTDGNARRMQARFKRVSGLGHSSHGPRYGRPCYRFGPPTVLFNDALALLKYDLEHLDKFTPTQEKLSHAFSLIAIAVEDYSSEATSFKSLRAPLRALLEAWDLGLDKSAEQDGLWLEWHFAYLIVWMKSEPGLEGDTFLQSLQVYGNVVKQTPKFITRTNFPVVLLTMAGNTLMVSTAIYTDAVYVDKLLSIDLHLGSHGPDKVLRVARVFAAINKCTDTLRIQQSRLDTLQNMQPDVMYPSPTADPPEAEIPRLEFICKLDRRSGTPLATVDEANEQHAIYLARRQTNTTGDTSGDVVLVKFTPWYNEEAHRLLADHDPPLAPALFSCNRVIGDMYMVVMEYKSDASPLHLFFSPFTPPCPLKVEVVRKSLKKALELLHGQGLVFGDLQPPNILHSHEGDRVFLVDFDWVGKDGKDRYSPCLSLEMRTDVSRWQIMEKAHDIKSLEGDMEWLEKAPRV</sequence>
<accession>A0A9P6HRN2</accession>
<keyword evidence="2" id="KW-1185">Reference proteome</keyword>
<dbReference type="Gene3D" id="1.10.510.10">
    <property type="entry name" value="Transferase(Phosphotransferase) domain 1"/>
    <property type="match status" value="1"/>
</dbReference>
<comment type="caution">
    <text evidence="1">The sequence shown here is derived from an EMBL/GenBank/DDBJ whole genome shotgun (WGS) entry which is preliminary data.</text>
</comment>
<organism evidence="1 2">
    <name type="scientific">Thelephora terrestris</name>
    <dbReference type="NCBI Taxonomy" id="56493"/>
    <lineage>
        <taxon>Eukaryota</taxon>
        <taxon>Fungi</taxon>
        <taxon>Dikarya</taxon>
        <taxon>Basidiomycota</taxon>
        <taxon>Agaricomycotina</taxon>
        <taxon>Agaricomycetes</taxon>
        <taxon>Thelephorales</taxon>
        <taxon>Thelephoraceae</taxon>
        <taxon>Thelephora</taxon>
    </lineage>
</organism>
<evidence type="ECO:0008006" key="3">
    <source>
        <dbReference type="Google" id="ProtNLM"/>
    </source>
</evidence>
<dbReference type="OrthoDB" id="3250441at2759"/>
<evidence type="ECO:0000313" key="1">
    <source>
        <dbReference type="EMBL" id="KAF9793483.1"/>
    </source>
</evidence>
<reference evidence="1" key="1">
    <citation type="journal article" date="2020" name="Nat. Commun.">
        <title>Large-scale genome sequencing of mycorrhizal fungi provides insights into the early evolution of symbiotic traits.</title>
        <authorList>
            <person name="Miyauchi S."/>
            <person name="Kiss E."/>
            <person name="Kuo A."/>
            <person name="Drula E."/>
            <person name="Kohler A."/>
            <person name="Sanchez-Garcia M."/>
            <person name="Morin E."/>
            <person name="Andreopoulos B."/>
            <person name="Barry K.W."/>
            <person name="Bonito G."/>
            <person name="Buee M."/>
            <person name="Carver A."/>
            <person name="Chen C."/>
            <person name="Cichocki N."/>
            <person name="Clum A."/>
            <person name="Culley D."/>
            <person name="Crous P.W."/>
            <person name="Fauchery L."/>
            <person name="Girlanda M."/>
            <person name="Hayes R.D."/>
            <person name="Keri Z."/>
            <person name="LaButti K."/>
            <person name="Lipzen A."/>
            <person name="Lombard V."/>
            <person name="Magnuson J."/>
            <person name="Maillard F."/>
            <person name="Murat C."/>
            <person name="Nolan M."/>
            <person name="Ohm R.A."/>
            <person name="Pangilinan J."/>
            <person name="Pereira M.F."/>
            <person name="Perotto S."/>
            <person name="Peter M."/>
            <person name="Pfister S."/>
            <person name="Riley R."/>
            <person name="Sitrit Y."/>
            <person name="Stielow J.B."/>
            <person name="Szollosi G."/>
            <person name="Zifcakova L."/>
            <person name="Stursova M."/>
            <person name="Spatafora J.W."/>
            <person name="Tedersoo L."/>
            <person name="Vaario L.M."/>
            <person name="Yamada A."/>
            <person name="Yan M."/>
            <person name="Wang P."/>
            <person name="Xu J."/>
            <person name="Bruns T."/>
            <person name="Baldrian P."/>
            <person name="Vilgalys R."/>
            <person name="Dunand C."/>
            <person name="Henrissat B."/>
            <person name="Grigoriev I.V."/>
            <person name="Hibbett D."/>
            <person name="Nagy L.G."/>
            <person name="Martin F.M."/>
        </authorList>
    </citation>
    <scope>NUCLEOTIDE SEQUENCE</scope>
    <source>
        <strain evidence="1">UH-Tt-Lm1</strain>
    </source>
</reference>
<dbReference type="EMBL" id="WIUZ02000001">
    <property type="protein sequence ID" value="KAF9793483.1"/>
    <property type="molecule type" value="Genomic_DNA"/>
</dbReference>
<name>A0A9P6HRN2_9AGAM</name>
<dbReference type="AlphaFoldDB" id="A0A9P6HRN2"/>
<proteinExistence type="predicted"/>
<evidence type="ECO:0000313" key="2">
    <source>
        <dbReference type="Proteomes" id="UP000736335"/>
    </source>
</evidence>
<protein>
    <recommendedName>
        <fullName evidence="3">Protein kinase domain-containing protein</fullName>
    </recommendedName>
</protein>
<dbReference type="SUPFAM" id="SSF56112">
    <property type="entry name" value="Protein kinase-like (PK-like)"/>
    <property type="match status" value="1"/>
</dbReference>
<dbReference type="InterPro" id="IPR011009">
    <property type="entry name" value="Kinase-like_dom_sf"/>
</dbReference>
<gene>
    <name evidence="1" type="ORF">BJ322DRAFT_131759</name>
</gene>